<comment type="caution">
    <text evidence="2">The sequence shown here is derived from an EMBL/GenBank/DDBJ whole genome shotgun (WGS) entry which is preliminary data.</text>
</comment>
<reference evidence="2 3" key="1">
    <citation type="submission" date="2018-08" db="EMBL/GenBank/DDBJ databases">
        <title>A genome reference for cultivated species of the human gut microbiota.</title>
        <authorList>
            <person name="Zou Y."/>
            <person name="Xue W."/>
            <person name="Luo G."/>
        </authorList>
    </citation>
    <scope>NUCLEOTIDE SEQUENCE [LARGE SCALE GENOMIC DNA]</scope>
    <source>
        <strain evidence="2 3">AF15-25</strain>
    </source>
</reference>
<feature type="signal peptide" evidence="1">
    <location>
        <begin position="1"/>
        <end position="28"/>
    </location>
</feature>
<proteinExistence type="predicted"/>
<feature type="chain" id="PRO_5041647966" evidence="1">
    <location>
        <begin position="29"/>
        <end position="638"/>
    </location>
</feature>
<evidence type="ECO:0000313" key="2">
    <source>
        <dbReference type="EMBL" id="RGU97724.1"/>
    </source>
</evidence>
<dbReference type="Proteomes" id="UP000285236">
    <property type="component" value="Unassembled WGS sequence"/>
</dbReference>
<dbReference type="EMBL" id="QRYP01000012">
    <property type="protein sequence ID" value="RGU97724.1"/>
    <property type="molecule type" value="Genomic_DNA"/>
</dbReference>
<keyword evidence="1" id="KW-0732">Signal</keyword>
<evidence type="ECO:0000313" key="3">
    <source>
        <dbReference type="Proteomes" id="UP000285236"/>
    </source>
</evidence>
<dbReference type="PROSITE" id="PS51257">
    <property type="entry name" value="PROKAR_LIPOPROTEIN"/>
    <property type="match status" value="1"/>
</dbReference>
<protein>
    <submittedName>
        <fullName evidence="2">Uncharacterized protein</fullName>
    </submittedName>
</protein>
<gene>
    <name evidence="2" type="ORF">DWW35_06065</name>
</gene>
<dbReference type="RefSeq" id="WP_118079707.1">
    <property type="nucleotide sequence ID" value="NZ_QRYP01000012.1"/>
</dbReference>
<name>A0AA92TS58_9BACT</name>
<organism evidence="2 3">
    <name type="scientific">Segatella copri</name>
    <dbReference type="NCBI Taxonomy" id="165179"/>
    <lineage>
        <taxon>Bacteria</taxon>
        <taxon>Pseudomonadati</taxon>
        <taxon>Bacteroidota</taxon>
        <taxon>Bacteroidia</taxon>
        <taxon>Bacteroidales</taxon>
        <taxon>Prevotellaceae</taxon>
        <taxon>Segatella</taxon>
    </lineage>
</organism>
<dbReference type="AlphaFoldDB" id="A0AA92TS58"/>
<sequence length="638" mass="71720">MKKLYIDIRFAKCILALTAGWLMAGCSAEDELGNGSAAQQLSMTPMVNDLQTTRVKEEENLHEKTLSSLDFKMFEPTSSERRIDSLFDAPAENKAEELGSGNWKESLNLQSGQSYAFYAAANASQSLQGKSLDELQKATQKDDDIWMPYSTDNSKKLFLMSSHGSYKITEKAEQDIPVELVRAAAKIKLNISSTVKDYHISDVQWKLINYNTNTTIFAGADQTATPSIISDNNTWSPAAFAKDEKGNKVFTVTTYSYSTQWETQETMPQIVAKVNFKYKDDSKKDTLKVLNIPVRDPQGDKKLDRNYIYTVNAVIKYLDTNTHIDYDGDTDYLKWAIAKWTQGGDTYVKGDKASFLVVYPTQLDLKDPMDWGTANQCIDWFASCPIFQQPEKEGYYFDKYGKKIVDNNLAGQIISQSDKSVSDDNRGKIDIHGNKPEYTINYINFLVKTNDGSKSQKVNVRKYPAIYSLNVANAEASDKQNTQNRLYTLQFTTNQGIGGYTIAKPQLDSEKKSTDKTVSPALIMASARHSNETAGSNEEARKYCQSYSEKATTLKGETLNMHGWRLPTTDEVTLINQLASKDNVVDKQILSNAYYWTLDGTKAAFNSNGAQEVNSTYVRCVHDLTLEEIKKIENQGFE</sequence>
<accession>A0AA92TS58</accession>
<evidence type="ECO:0000256" key="1">
    <source>
        <dbReference type="SAM" id="SignalP"/>
    </source>
</evidence>